<proteinExistence type="predicted"/>
<dbReference type="EMBL" id="VBUI01000005">
    <property type="protein sequence ID" value="TLF52542.1"/>
    <property type="molecule type" value="Genomic_DNA"/>
</dbReference>
<sequence>MAIEVSDRAREWLKRKGGVVTVRLSPRHGCCGGGADIAVAEARAPDVPEHYTRLDLDGVIVHIDPSLLDQGLRLDVEGFLGLGHLFVEGASPTRSKE</sequence>
<accession>A0A5R8MKD9</accession>
<protein>
    <recommendedName>
        <fullName evidence="3">Iron-sulfur cluster assembly accessory protein</fullName>
    </recommendedName>
</protein>
<name>A0A5R8MKD9_9GAMM</name>
<gene>
    <name evidence="1" type="ORF">FEI13_04380</name>
</gene>
<dbReference type="RefSeq" id="WP_138179808.1">
    <property type="nucleotide sequence ID" value="NZ_VBUI01000005.1"/>
</dbReference>
<evidence type="ECO:0000313" key="1">
    <source>
        <dbReference type="EMBL" id="TLF52542.1"/>
    </source>
</evidence>
<reference evidence="1 2" key="1">
    <citation type="journal article" date="2007" name="Int. J. Syst. Evol. Microbiol.">
        <title>Halomonas saccharevitans sp. nov., Halomonas arcis sp. nov. and Halomonas subterranea sp. nov., halophilic bacteria isolated from hypersaline environments of China.</title>
        <authorList>
            <person name="Xu X.W."/>
            <person name="Wu Y.H."/>
            <person name="Zhou Z."/>
            <person name="Wang C.S."/>
            <person name="Zhou Y.G."/>
            <person name="Zhang H.B."/>
            <person name="Wang Y."/>
            <person name="Wu M."/>
        </authorList>
    </citation>
    <scope>NUCLEOTIDE SEQUENCE [LARGE SCALE GENOMIC DNA]</scope>
    <source>
        <strain evidence="1 2">TBZ3</strain>
    </source>
</reference>
<evidence type="ECO:0000313" key="2">
    <source>
        <dbReference type="Proteomes" id="UP000306973"/>
    </source>
</evidence>
<dbReference type="Proteomes" id="UP000306973">
    <property type="component" value="Unassembled WGS sequence"/>
</dbReference>
<dbReference type="OrthoDB" id="6166645at2"/>
<evidence type="ECO:0008006" key="3">
    <source>
        <dbReference type="Google" id="ProtNLM"/>
    </source>
</evidence>
<comment type="caution">
    <text evidence="1">The sequence shown here is derived from an EMBL/GenBank/DDBJ whole genome shotgun (WGS) entry which is preliminary data.</text>
</comment>
<organism evidence="1 2">
    <name type="scientific">Halomonas urmiana</name>
    <dbReference type="NCBI Taxonomy" id="490901"/>
    <lineage>
        <taxon>Bacteria</taxon>
        <taxon>Pseudomonadati</taxon>
        <taxon>Pseudomonadota</taxon>
        <taxon>Gammaproteobacteria</taxon>
        <taxon>Oceanospirillales</taxon>
        <taxon>Halomonadaceae</taxon>
        <taxon>Halomonas</taxon>
    </lineage>
</organism>
<dbReference type="NCBIfam" id="NF041239">
    <property type="entry name" value="Moor_selen_rel"/>
    <property type="match status" value="1"/>
</dbReference>
<keyword evidence="2" id="KW-1185">Reference proteome</keyword>
<dbReference type="AlphaFoldDB" id="A0A5R8MKD9"/>
<dbReference type="InterPro" id="IPR049744">
    <property type="entry name" value="CC/Se_fam"/>
</dbReference>